<evidence type="ECO:0000256" key="2">
    <source>
        <dbReference type="SAM" id="Phobius"/>
    </source>
</evidence>
<evidence type="ECO:0000256" key="1">
    <source>
        <dbReference type="SAM" id="MobiDB-lite"/>
    </source>
</evidence>
<name>A0ABQ9XBZ0_9EUKA</name>
<dbReference type="EMBL" id="JARBJD010000144">
    <property type="protein sequence ID" value="KAK2950031.1"/>
    <property type="molecule type" value="Genomic_DNA"/>
</dbReference>
<evidence type="ECO:0000313" key="4">
    <source>
        <dbReference type="Proteomes" id="UP001281761"/>
    </source>
</evidence>
<keyword evidence="2" id="KW-1133">Transmembrane helix</keyword>
<gene>
    <name evidence="3" type="ORF">BLNAU_15066</name>
</gene>
<sequence length="266" mass="29959">MQVVENLKSLALNIDMSEPYLPQYQPISTYEYAPQPFEHFQHPHLLLLLFYWTVSCAFSQIGYAFFKFHKPNYTWDFTIQVLIANTNDDRLLRPAADYVSLQDPHSPLQVPQNILNITQSAPKRRQPIRVEPFSTPPSTHSAHGAGSQPSQQTVPARAPPQPPVPVNRIADPMVETQVSAFKQLCLNDSRNQLSDPKHEPAAYDTTKQDLTAFALTAQKNHELAPVVQIIPHVSNTMLNDTVTQSGMFIQTATILQSLTDLLKTTY</sequence>
<keyword evidence="2" id="KW-0812">Transmembrane</keyword>
<keyword evidence="4" id="KW-1185">Reference proteome</keyword>
<proteinExistence type="predicted"/>
<dbReference type="Proteomes" id="UP001281761">
    <property type="component" value="Unassembled WGS sequence"/>
</dbReference>
<feature type="region of interest" description="Disordered" evidence="1">
    <location>
        <begin position="119"/>
        <end position="163"/>
    </location>
</feature>
<feature type="transmembrane region" description="Helical" evidence="2">
    <location>
        <begin position="45"/>
        <end position="66"/>
    </location>
</feature>
<protein>
    <submittedName>
        <fullName evidence="3">Uncharacterized protein</fullName>
    </submittedName>
</protein>
<accession>A0ABQ9XBZ0</accession>
<reference evidence="3 4" key="1">
    <citation type="journal article" date="2022" name="bioRxiv">
        <title>Genomics of Preaxostyla Flagellates Illuminates Evolutionary Transitions and the Path Towards Mitochondrial Loss.</title>
        <authorList>
            <person name="Novak L.V.F."/>
            <person name="Treitli S.C."/>
            <person name="Pyrih J."/>
            <person name="Halakuc P."/>
            <person name="Pipaliya S.V."/>
            <person name="Vacek V."/>
            <person name="Brzon O."/>
            <person name="Soukal P."/>
            <person name="Eme L."/>
            <person name="Dacks J.B."/>
            <person name="Karnkowska A."/>
            <person name="Elias M."/>
            <person name="Hampl V."/>
        </authorList>
    </citation>
    <scope>NUCLEOTIDE SEQUENCE [LARGE SCALE GENOMIC DNA]</scope>
    <source>
        <strain evidence="3">NAU3</strain>
        <tissue evidence="3">Gut</tissue>
    </source>
</reference>
<evidence type="ECO:0000313" key="3">
    <source>
        <dbReference type="EMBL" id="KAK2950031.1"/>
    </source>
</evidence>
<comment type="caution">
    <text evidence="3">The sequence shown here is derived from an EMBL/GenBank/DDBJ whole genome shotgun (WGS) entry which is preliminary data.</text>
</comment>
<organism evidence="3 4">
    <name type="scientific">Blattamonas nauphoetae</name>
    <dbReference type="NCBI Taxonomy" id="2049346"/>
    <lineage>
        <taxon>Eukaryota</taxon>
        <taxon>Metamonada</taxon>
        <taxon>Preaxostyla</taxon>
        <taxon>Oxymonadida</taxon>
        <taxon>Blattamonas</taxon>
    </lineage>
</organism>
<keyword evidence="2" id="KW-0472">Membrane</keyword>